<name>A0A857DIB9_9FIRM</name>
<dbReference type="PROSITE" id="PS50076">
    <property type="entry name" value="DNAJ_2"/>
    <property type="match status" value="1"/>
</dbReference>
<evidence type="ECO:0000313" key="8">
    <source>
        <dbReference type="EMBL" id="QHA00461.1"/>
    </source>
</evidence>
<dbReference type="Proteomes" id="UP000430508">
    <property type="component" value="Chromosome"/>
</dbReference>
<evidence type="ECO:0000256" key="6">
    <source>
        <dbReference type="ARBA" id="ARBA00023186"/>
    </source>
</evidence>
<keyword evidence="1" id="KW-0235">DNA replication</keyword>
<dbReference type="InterPro" id="IPR036869">
    <property type="entry name" value="J_dom_sf"/>
</dbReference>
<evidence type="ECO:0000259" key="7">
    <source>
        <dbReference type="PROSITE" id="PS50076"/>
    </source>
</evidence>
<keyword evidence="2" id="KW-0479">Metal-binding</keyword>
<proteinExistence type="predicted"/>
<dbReference type="Gene3D" id="1.10.287.110">
    <property type="entry name" value="DnaJ domain"/>
    <property type="match status" value="1"/>
</dbReference>
<evidence type="ECO:0000313" key="9">
    <source>
        <dbReference type="Proteomes" id="UP000430508"/>
    </source>
</evidence>
<gene>
    <name evidence="8" type="ORF">GQ588_07380</name>
</gene>
<evidence type="ECO:0000256" key="2">
    <source>
        <dbReference type="ARBA" id="ARBA00022723"/>
    </source>
</evidence>
<dbReference type="RefSeq" id="WP_019225504.1">
    <property type="nucleotide sequence ID" value="NZ_CP046996.1"/>
</dbReference>
<dbReference type="EMBL" id="CP046996">
    <property type="protein sequence ID" value="QHA00461.1"/>
    <property type="molecule type" value="Genomic_DNA"/>
</dbReference>
<dbReference type="InterPro" id="IPR001623">
    <property type="entry name" value="DnaJ_domain"/>
</dbReference>
<dbReference type="Gene3D" id="2.60.260.20">
    <property type="entry name" value="Urease metallochaperone UreE, N-terminal domain"/>
    <property type="match status" value="2"/>
</dbReference>
<dbReference type="PANTHER" id="PTHR43096">
    <property type="entry name" value="DNAJ HOMOLOG 1, MITOCHONDRIAL-RELATED"/>
    <property type="match status" value="1"/>
</dbReference>
<dbReference type="AlphaFoldDB" id="A0A857DIB9"/>
<dbReference type="GO" id="GO:0008270">
    <property type="term" value="F:zinc ion binding"/>
    <property type="evidence" value="ECO:0007669"/>
    <property type="project" value="UniProtKB-KW"/>
</dbReference>
<evidence type="ECO:0000256" key="5">
    <source>
        <dbReference type="ARBA" id="ARBA00022833"/>
    </source>
</evidence>
<dbReference type="Pfam" id="PF00226">
    <property type="entry name" value="DnaJ"/>
    <property type="match status" value="1"/>
</dbReference>
<keyword evidence="3" id="KW-0677">Repeat</keyword>
<keyword evidence="6" id="KW-0143">Chaperone</keyword>
<evidence type="ECO:0000256" key="4">
    <source>
        <dbReference type="ARBA" id="ARBA00022771"/>
    </source>
</evidence>
<dbReference type="GO" id="GO:0042026">
    <property type="term" value="P:protein refolding"/>
    <property type="evidence" value="ECO:0007669"/>
    <property type="project" value="TreeGrafter"/>
</dbReference>
<keyword evidence="4" id="KW-0863">Zinc-finger</keyword>
<dbReference type="FunFam" id="2.60.260.20:FF:000005">
    <property type="entry name" value="Chaperone protein dnaJ 1, mitochondrial"/>
    <property type="match status" value="1"/>
</dbReference>
<evidence type="ECO:0000256" key="3">
    <source>
        <dbReference type="ARBA" id="ARBA00022737"/>
    </source>
</evidence>
<dbReference type="SUPFAM" id="SSF46565">
    <property type="entry name" value="Chaperone J-domain"/>
    <property type="match status" value="1"/>
</dbReference>
<dbReference type="PRINTS" id="PR00625">
    <property type="entry name" value="JDOMAIN"/>
</dbReference>
<dbReference type="CDD" id="cd10747">
    <property type="entry name" value="DnaJ_C"/>
    <property type="match status" value="1"/>
</dbReference>
<protein>
    <submittedName>
        <fullName evidence="8">DnaJ domain-containing protein</fullName>
    </submittedName>
</protein>
<evidence type="ECO:0000256" key="1">
    <source>
        <dbReference type="ARBA" id="ARBA00022705"/>
    </source>
</evidence>
<dbReference type="SUPFAM" id="SSF49493">
    <property type="entry name" value="HSP40/DnaJ peptide-binding domain"/>
    <property type="match status" value="2"/>
</dbReference>
<feature type="domain" description="J" evidence="7">
    <location>
        <begin position="5"/>
        <end position="70"/>
    </location>
</feature>
<dbReference type="Pfam" id="PF01556">
    <property type="entry name" value="DnaJ_C"/>
    <property type="match status" value="1"/>
</dbReference>
<reference evidence="8 9" key="1">
    <citation type="submission" date="2019-12" db="EMBL/GenBank/DDBJ databases">
        <title>Sequence classification of anaerobic respiratory reductive dehalogenases: First we see many, then we see few.</title>
        <authorList>
            <person name="Molenda O."/>
            <person name="Puentes Jacome L.A."/>
            <person name="Cao X."/>
            <person name="Nesbo C.L."/>
            <person name="Tang S."/>
            <person name="Morson N."/>
            <person name="Patron J."/>
            <person name="Lomheim L."/>
            <person name="Wishart D.S."/>
            <person name="Edwards E.A."/>
        </authorList>
    </citation>
    <scope>NUCLEOTIDE SEQUENCE [LARGE SCALE GENOMIC DNA]</scope>
    <source>
        <strain evidence="8 9">12DCA</strain>
    </source>
</reference>
<dbReference type="SMART" id="SM00271">
    <property type="entry name" value="DnaJ"/>
    <property type="match status" value="1"/>
</dbReference>
<dbReference type="InterPro" id="IPR008971">
    <property type="entry name" value="HSP40/DnaJ_pept-bd"/>
</dbReference>
<dbReference type="InterPro" id="IPR002939">
    <property type="entry name" value="DnaJ_C"/>
</dbReference>
<organism evidence="8 9">
    <name type="scientific">Dehalobacter restrictus</name>
    <dbReference type="NCBI Taxonomy" id="55583"/>
    <lineage>
        <taxon>Bacteria</taxon>
        <taxon>Bacillati</taxon>
        <taxon>Bacillota</taxon>
        <taxon>Clostridia</taxon>
        <taxon>Eubacteriales</taxon>
        <taxon>Desulfitobacteriaceae</taxon>
        <taxon>Dehalobacter</taxon>
    </lineage>
</organism>
<dbReference type="GO" id="GO:0051082">
    <property type="term" value="F:unfolded protein binding"/>
    <property type="evidence" value="ECO:0007669"/>
    <property type="project" value="InterPro"/>
</dbReference>
<sequence>MDFKDYYQILGVSPDADNKAIKKAYQTLAKKYHPDLNQGDKASEEKFKEINEAYQAISDPAKRQKYDDLRANYQQWQSRGGRGNSFDWSAWQESPGSNRYTRTMTPEEFAETFGDRGFGSGAGRGMGGFSDFFSSIFGMGAGYADDSDDYYSDRIRRPQAGRDIEGEISITLEEAYHGTKRMIEVGGRRIEATVPKGIKHNNKIRLSGQGQAGAKDGNKGDLLLTVKIIPHPVYTRDGDDLSANIEIDFFKAVLGGEARVKTLGGEISIKIPPRTQTGKSFRLRGKGMPILNKPGHFGDFYAKITLVLPEEMSEKEISTLQELSQERNS</sequence>
<dbReference type="PANTHER" id="PTHR43096:SF52">
    <property type="entry name" value="DNAJ HOMOLOG 1, MITOCHONDRIAL-RELATED"/>
    <property type="match status" value="1"/>
</dbReference>
<dbReference type="GO" id="GO:0006260">
    <property type="term" value="P:DNA replication"/>
    <property type="evidence" value="ECO:0007669"/>
    <property type="project" value="UniProtKB-KW"/>
</dbReference>
<dbReference type="CDD" id="cd06257">
    <property type="entry name" value="DnaJ"/>
    <property type="match status" value="1"/>
</dbReference>
<keyword evidence="5" id="KW-0862">Zinc</keyword>
<accession>A0A857DIB9</accession>
<dbReference type="GO" id="GO:0005737">
    <property type="term" value="C:cytoplasm"/>
    <property type="evidence" value="ECO:0007669"/>
    <property type="project" value="TreeGrafter"/>
</dbReference>